<evidence type="ECO:0000256" key="1">
    <source>
        <dbReference type="ARBA" id="ARBA00004448"/>
    </source>
</evidence>
<gene>
    <name evidence="10 11" type="primary">LOC119635910</name>
</gene>
<keyword evidence="9" id="KW-1185">Reference proteome</keyword>
<name>A0A9C5YWI7_9MUSC</name>
<evidence type="ECO:0000256" key="8">
    <source>
        <dbReference type="ARBA" id="ARBA00023136"/>
    </source>
</evidence>
<dbReference type="PANTHER" id="PTHR13603:SF1">
    <property type="entry name" value="TRANSMEMBRANE PROTEIN 186"/>
    <property type="match status" value="1"/>
</dbReference>
<dbReference type="RefSeq" id="XP_037886870.1">
    <property type="nucleotide sequence ID" value="XM_038030942.1"/>
</dbReference>
<dbReference type="GeneID" id="119635910"/>
<dbReference type="KEGG" id="gfs:119635910"/>
<dbReference type="GO" id="GO:0005743">
    <property type="term" value="C:mitochondrial inner membrane"/>
    <property type="evidence" value="ECO:0007669"/>
    <property type="project" value="UniProtKB-SubCell"/>
</dbReference>
<dbReference type="AlphaFoldDB" id="A0A9C5YWI7"/>
<keyword evidence="7" id="KW-0496">Mitochondrion</keyword>
<evidence type="ECO:0000313" key="10">
    <source>
        <dbReference type="RefSeq" id="XP_037886870.1"/>
    </source>
</evidence>
<evidence type="ECO:0000256" key="5">
    <source>
        <dbReference type="ARBA" id="ARBA00022792"/>
    </source>
</evidence>
<dbReference type="RefSeq" id="XP_037886871.1">
    <property type="nucleotide sequence ID" value="XM_038030943.1"/>
</dbReference>
<evidence type="ECO:0000256" key="2">
    <source>
        <dbReference type="ARBA" id="ARBA00007020"/>
    </source>
</evidence>
<evidence type="ECO:0000256" key="6">
    <source>
        <dbReference type="ARBA" id="ARBA00022989"/>
    </source>
</evidence>
<dbReference type="InterPro" id="IPR026571">
    <property type="entry name" value="Tmem186"/>
</dbReference>
<keyword evidence="6" id="KW-1133">Transmembrane helix</keyword>
<keyword evidence="5" id="KW-0999">Mitochondrion inner membrane</keyword>
<dbReference type="PANTHER" id="PTHR13603">
    <property type="entry name" value="TRANSMEMBRANE PROTEIN 186"/>
    <property type="match status" value="1"/>
</dbReference>
<dbReference type="Proteomes" id="UP000092443">
    <property type="component" value="Unplaced"/>
</dbReference>
<evidence type="ECO:0000256" key="4">
    <source>
        <dbReference type="ARBA" id="ARBA00022692"/>
    </source>
</evidence>
<keyword evidence="4 10" id="KW-0812">Transmembrane</keyword>
<evidence type="ECO:0000256" key="3">
    <source>
        <dbReference type="ARBA" id="ARBA00014604"/>
    </source>
</evidence>
<keyword evidence="8" id="KW-0472">Membrane</keyword>
<organism evidence="9 11">
    <name type="scientific">Glossina fuscipes</name>
    <dbReference type="NCBI Taxonomy" id="7396"/>
    <lineage>
        <taxon>Eukaryota</taxon>
        <taxon>Metazoa</taxon>
        <taxon>Ecdysozoa</taxon>
        <taxon>Arthropoda</taxon>
        <taxon>Hexapoda</taxon>
        <taxon>Insecta</taxon>
        <taxon>Pterygota</taxon>
        <taxon>Neoptera</taxon>
        <taxon>Endopterygota</taxon>
        <taxon>Diptera</taxon>
        <taxon>Brachycera</taxon>
        <taxon>Muscomorpha</taxon>
        <taxon>Hippoboscoidea</taxon>
        <taxon>Glossinidae</taxon>
        <taxon>Glossina</taxon>
    </lineage>
</organism>
<protein>
    <recommendedName>
        <fullName evidence="3">Transmembrane protein 186</fullName>
    </recommendedName>
</protein>
<proteinExistence type="inferred from homology"/>
<sequence>MFSLLCKRCFRNCSGNKVIIGAKFLNIPQGNFYFSTKVGNQPVTVDENQWETIYHLPLIRLASAYNRVKKPYGLFTALAIPAAYGLEHASQLPPSAGMLVAIVGVTSCLTLALSSLAFENLVGFIYVNESNDKVKLAFINYWGERDDRIINMNDLIPSWEQKKPIKLGFYQLILLHSDPKVKYKLLHRHGAIENSQAFAALFGE</sequence>
<reference evidence="10 11" key="1">
    <citation type="submission" date="2025-04" db="UniProtKB">
        <authorList>
            <consortium name="RefSeq"/>
        </authorList>
    </citation>
    <scope>IDENTIFICATION</scope>
    <source>
        <tissue evidence="10 11">Whole body pupa</tissue>
    </source>
</reference>
<evidence type="ECO:0000313" key="9">
    <source>
        <dbReference type="Proteomes" id="UP000092443"/>
    </source>
</evidence>
<accession>A0A9C5YWI7</accession>
<comment type="similarity">
    <text evidence="2">Belongs to the TMEM186 family.</text>
</comment>
<evidence type="ECO:0000313" key="11">
    <source>
        <dbReference type="RefSeq" id="XP_037886871.1"/>
    </source>
</evidence>
<comment type="subcellular location">
    <subcellularLocation>
        <location evidence="1">Mitochondrion inner membrane</location>
        <topology evidence="1">Multi-pass membrane protein</topology>
    </subcellularLocation>
</comment>
<evidence type="ECO:0000256" key="7">
    <source>
        <dbReference type="ARBA" id="ARBA00023128"/>
    </source>
</evidence>